<protein>
    <recommendedName>
        <fullName evidence="7">EamA domain-containing protein</fullName>
    </recommendedName>
</protein>
<dbReference type="EMBL" id="UINC01074973">
    <property type="protein sequence ID" value="SVC12697.1"/>
    <property type="molecule type" value="Genomic_DNA"/>
</dbReference>
<evidence type="ECO:0000256" key="3">
    <source>
        <dbReference type="ARBA" id="ARBA00022692"/>
    </source>
</evidence>
<feature type="transmembrane region" description="Helical" evidence="6">
    <location>
        <begin position="275"/>
        <end position="292"/>
    </location>
</feature>
<evidence type="ECO:0000256" key="2">
    <source>
        <dbReference type="ARBA" id="ARBA00022475"/>
    </source>
</evidence>
<feature type="transmembrane region" description="Helical" evidence="6">
    <location>
        <begin position="40"/>
        <end position="59"/>
    </location>
</feature>
<feature type="transmembrane region" description="Helical" evidence="6">
    <location>
        <begin position="186"/>
        <end position="205"/>
    </location>
</feature>
<keyword evidence="3 6" id="KW-0812">Transmembrane</keyword>
<dbReference type="Pfam" id="PF00892">
    <property type="entry name" value="EamA"/>
    <property type="match status" value="2"/>
</dbReference>
<name>A0A382JNN8_9ZZZZ</name>
<feature type="transmembrane region" description="Helical" evidence="6">
    <location>
        <begin position="124"/>
        <end position="142"/>
    </location>
</feature>
<keyword evidence="5 6" id="KW-0472">Membrane</keyword>
<feature type="transmembrane region" description="Helical" evidence="6">
    <location>
        <begin position="71"/>
        <end position="91"/>
    </location>
</feature>
<evidence type="ECO:0000313" key="8">
    <source>
        <dbReference type="EMBL" id="SVC12697.1"/>
    </source>
</evidence>
<dbReference type="PANTHER" id="PTHR32322:SF18">
    <property type="entry name" value="S-ADENOSYLMETHIONINE_S-ADENOSYLHOMOCYSTEINE TRANSPORTER"/>
    <property type="match status" value="1"/>
</dbReference>
<evidence type="ECO:0000256" key="4">
    <source>
        <dbReference type="ARBA" id="ARBA00022989"/>
    </source>
</evidence>
<feature type="transmembrane region" description="Helical" evidence="6">
    <location>
        <begin position="157"/>
        <end position="174"/>
    </location>
</feature>
<evidence type="ECO:0000256" key="6">
    <source>
        <dbReference type="SAM" id="Phobius"/>
    </source>
</evidence>
<evidence type="ECO:0000259" key="7">
    <source>
        <dbReference type="Pfam" id="PF00892"/>
    </source>
</evidence>
<comment type="subcellular location">
    <subcellularLocation>
        <location evidence="1">Cell membrane</location>
        <topology evidence="1">Multi-pass membrane protein</topology>
    </subcellularLocation>
</comment>
<accession>A0A382JNN8</accession>
<dbReference type="InterPro" id="IPR050638">
    <property type="entry name" value="AA-Vitamin_Transporters"/>
</dbReference>
<keyword evidence="2" id="KW-1003">Cell membrane</keyword>
<keyword evidence="4 6" id="KW-1133">Transmembrane helix</keyword>
<dbReference type="InterPro" id="IPR000620">
    <property type="entry name" value="EamA_dom"/>
</dbReference>
<dbReference type="PANTHER" id="PTHR32322">
    <property type="entry name" value="INNER MEMBRANE TRANSPORTER"/>
    <property type="match status" value="1"/>
</dbReference>
<feature type="transmembrane region" description="Helical" evidence="6">
    <location>
        <begin position="217"/>
        <end position="239"/>
    </location>
</feature>
<organism evidence="8">
    <name type="scientific">marine metagenome</name>
    <dbReference type="NCBI Taxonomy" id="408172"/>
    <lineage>
        <taxon>unclassified sequences</taxon>
        <taxon>metagenomes</taxon>
        <taxon>ecological metagenomes</taxon>
    </lineage>
</organism>
<dbReference type="InterPro" id="IPR037185">
    <property type="entry name" value="EmrE-like"/>
</dbReference>
<dbReference type="SUPFAM" id="SSF103481">
    <property type="entry name" value="Multidrug resistance efflux transporter EmrE"/>
    <property type="match status" value="2"/>
</dbReference>
<evidence type="ECO:0000256" key="1">
    <source>
        <dbReference type="ARBA" id="ARBA00004651"/>
    </source>
</evidence>
<feature type="non-terminal residue" evidence="8">
    <location>
        <position position="1"/>
    </location>
</feature>
<feature type="domain" description="EamA" evidence="7">
    <location>
        <begin position="156"/>
        <end position="291"/>
    </location>
</feature>
<dbReference type="AlphaFoldDB" id="A0A382JNN8"/>
<sequence>VPKNTIAYILLIFTTLFWAGNFIVGKSASLFEIPPFTLNFYRWLCAWLILAPFTLNEIFRKKNYILENIKLITILGITSITIFNSIVYYSLNFTQVISGVLMISTIPVMIIFFCWIFKIEKTNLYQISGVIFSLFGVTVIITKADLGILLNLNFNKGDLWMVVAMFSWAIYSALLRKKKFELSHIAFLQTIITAGLIFLLPAYLLEIMLGHKLNIHLPFLLTLGYVVLFPGLVSFFFWIKGISIIGSNRSGIFLHLIPIFSTLMAIIIFKEKFMNFHFIGAAFIITGIVLSAKGRVTTK</sequence>
<dbReference type="GO" id="GO:0005886">
    <property type="term" value="C:plasma membrane"/>
    <property type="evidence" value="ECO:0007669"/>
    <property type="project" value="UniProtKB-SubCell"/>
</dbReference>
<feature type="domain" description="EamA" evidence="7">
    <location>
        <begin position="6"/>
        <end position="141"/>
    </location>
</feature>
<proteinExistence type="predicted"/>
<feature type="transmembrane region" description="Helical" evidence="6">
    <location>
        <begin position="7"/>
        <end position="28"/>
    </location>
</feature>
<evidence type="ECO:0000256" key="5">
    <source>
        <dbReference type="ARBA" id="ARBA00023136"/>
    </source>
</evidence>
<feature type="transmembrane region" description="Helical" evidence="6">
    <location>
        <begin position="97"/>
        <end position="117"/>
    </location>
</feature>
<gene>
    <name evidence="8" type="ORF">METZ01_LOCUS265551</name>
</gene>
<feature type="transmembrane region" description="Helical" evidence="6">
    <location>
        <begin position="251"/>
        <end position="269"/>
    </location>
</feature>
<reference evidence="8" key="1">
    <citation type="submission" date="2018-05" db="EMBL/GenBank/DDBJ databases">
        <authorList>
            <person name="Lanie J.A."/>
            <person name="Ng W.-L."/>
            <person name="Kazmierczak K.M."/>
            <person name="Andrzejewski T.M."/>
            <person name="Davidsen T.M."/>
            <person name="Wayne K.J."/>
            <person name="Tettelin H."/>
            <person name="Glass J.I."/>
            <person name="Rusch D."/>
            <person name="Podicherti R."/>
            <person name="Tsui H.-C.T."/>
            <person name="Winkler M.E."/>
        </authorList>
    </citation>
    <scope>NUCLEOTIDE SEQUENCE</scope>
</reference>